<dbReference type="RefSeq" id="WP_167241344.1">
    <property type="nucleotide sequence ID" value="NZ_WHJF01000285.1"/>
</dbReference>
<evidence type="ECO:0000313" key="2">
    <source>
        <dbReference type="Proteomes" id="UP000610594"/>
    </source>
</evidence>
<dbReference type="Proteomes" id="UP000610594">
    <property type="component" value="Unassembled WGS sequence"/>
</dbReference>
<proteinExistence type="predicted"/>
<dbReference type="EMBL" id="WHJF01000285">
    <property type="protein sequence ID" value="NHZ67115.1"/>
    <property type="molecule type" value="Genomic_DNA"/>
</dbReference>
<organism evidence="1 2">
    <name type="scientific">Massilia genomosp. 1</name>
    <dbReference type="NCBI Taxonomy" id="2609280"/>
    <lineage>
        <taxon>Bacteria</taxon>
        <taxon>Pseudomonadati</taxon>
        <taxon>Pseudomonadota</taxon>
        <taxon>Betaproteobacteria</taxon>
        <taxon>Burkholderiales</taxon>
        <taxon>Oxalobacteraceae</taxon>
        <taxon>Telluria group</taxon>
        <taxon>Massilia</taxon>
    </lineage>
</organism>
<name>A0ABX0N4Z5_9BURK</name>
<evidence type="ECO:0000313" key="1">
    <source>
        <dbReference type="EMBL" id="NHZ67115.1"/>
    </source>
</evidence>
<protein>
    <submittedName>
        <fullName evidence="1">Uncharacterized protein</fullName>
    </submittedName>
</protein>
<reference evidence="1 2" key="1">
    <citation type="submission" date="2019-10" db="EMBL/GenBank/DDBJ databases">
        <title>Taxonomy of Antarctic Massilia spp.: description of Massilia rubra sp. nov., Massilia aquatica sp. nov., Massilia mucilaginosa sp. nov., Massilia frigida sp. nov. isolated from streams, lakes and regoliths.</title>
        <authorList>
            <person name="Holochova P."/>
            <person name="Sedlacek I."/>
            <person name="Kralova S."/>
            <person name="Maslanova I."/>
            <person name="Busse H.-J."/>
            <person name="Stankova E."/>
            <person name="Vrbovska V."/>
            <person name="Kovarovic V."/>
            <person name="Bartak M."/>
            <person name="Svec P."/>
            <person name="Pantucek R."/>
        </authorList>
    </citation>
    <scope>NUCLEOTIDE SEQUENCE [LARGE SCALE GENOMIC DNA]</scope>
    <source>
        <strain evidence="1 2">CCM 8694</strain>
    </source>
</reference>
<comment type="caution">
    <text evidence="1">The sequence shown here is derived from an EMBL/GenBank/DDBJ whole genome shotgun (WGS) entry which is preliminary data.</text>
</comment>
<accession>A0ABX0N4Z5</accession>
<gene>
    <name evidence="1" type="ORF">F1735_33485</name>
</gene>
<keyword evidence="2" id="KW-1185">Reference proteome</keyword>
<sequence>MIANLVSGVEAVKRVREGQELQCPVCAAAIQTIPKNWALGMSFHGIECPNDRKHYLIHCDDEYVMKEMRARMKARFDKR</sequence>